<evidence type="ECO:0000256" key="1">
    <source>
        <dbReference type="ARBA" id="ARBA00023054"/>
    </source>
</evidence>
<protein>
    <submittedName>
        <fullName evidence="3">Uncharacterized protein</fullName>
    </submittedName>
</protein>
<comment type="caution">
    <text evidence="3">The sequence shown here is derived from an EMBL/GenBank/DDBJ whole genome shotgun (WGS) entry which is preliminary data.</text>
</comment>
<feature type="coiled-coil region" evidence="2">
    <location>
        <begin position="33"/>
        <end position="67"/>
    </location>
</feature>
<dbReference type="PANTHER" id="PTHR15157">
    <property type="entry name" value="UV RADIATION RESISTANCE-ASSOCIATED GENE PROTEIN"/>
    <property type="match status" value="1"/>
</dbReference>
<dbReference type="GO" id="GO:0000323">
    <property type="term" value="C:lytic vacuole"/>
    <property type="evidence" value="ECO:0007669"/>
    <property type="project" value="TreeGrafter"/>
</dbReference>
<dbReference type="GO" id="GO:0000149">
    <property type="term" value="F:SNARE binding"/>
    <property type="evidence" value="ECO:0007669"/>
    <property type="project" value="TreeGrafter"/>
</dbReference>
<evidence type="ECO:0000313" key="4">
    <source>
        <dbReference type="Proteomes" id="UP000298663"/>
    </source>
</evidence>
<organism evidence="3 4">
    <name type="scientific">Steinernema carpocapsae</name>
    <name type="common">Entomopathogenic nematode</name>
    <dbReference type="NCBI Taxonomy" id="34508"/>
    <lineage>
        <taxon>Eukaryota</taxon>
        <taxon>Metazoa</taxon>
        <taxon>Ecdysozoa</taxon>
        <taxon>Nematoda</taxon>
        <taxon>Chromadorea</taxon>
        <taxon>Rhabditida</taxon>
        <taxon>Tylenchina</taxon>
        <taxon>Panagrolaimomorpha</taxon>
        <taxon>Strongyloidoidea</taxon>
        <taxon>Steinernematidae</taxon>
        <taxon>Steinernema</taxon>
    </lineage>
</organism>
<dbReference type="GO" id="GO:0005768">
    <property type="term" value="C:endosome"/>
    <property type="evidence" value="ECO:0007669"/>
    <property type="project" value="TreeGrafter"/>
</dbReference>
<dbReference type="AlphaFoldDB" id="A0A4U5NEH3"/>
<dbReference type="PANTHER" id="PTHR15157:SF5">
    <property type="entry name" value="UV RADIATION RESISTANCE-ASSOCIATED GENE PROTEIN"/>
    <property type="match status" value="1"/>
</dbReference>
<gene>
    <name evidence="3" type="ORF">L596_014980</name>
</gene>
<feature type="coiled-coil region" evidence="2">
    <location>
        <begin position="98"/>
        <end position="132"/>
    </location>
</feature>
<dbReference type="GO" id="GO:0035493">
    <property type="term" value="P:SNARE complex assembly"/>
    <property type="evidence" value="ECO:0007669"/>
    <property type="project" value="TreeGrafter"/>
</dbReference>
<proteinExistence type="predicted"/>
<dbReference type="Proteomes" id="UP000298663">
    <property type="component" value="Unassembled WGS sequence"/>
</dbReference>
<dbReference type="STRING" id="34508.A0A4U5NEH3"/>
<keyword evidence="1 2" id="KW-0175">Coiled coil</keyword>
<reference evidence="3 4" key="2">
    <citation type="journal article" date="2019" name="G3 (Bethesda)">
        <title>Hybrid Assembly of the Genome of the Entomopathogenic Nematode Steinernema carpocapsae Identifies the X-Chromosome.</title>
        <authorList>
            <person name="Serra L."/>
            <person name="Macchietto M."/>
            <person name="Macias-Munoz A."/>
            <person name="McGill C.J."/>
            <person name="Rodriguez I.M."/>
            <person name="Rodriguez B."/>
            <person name="Murad R."/>
            <person name="Mortazavi A."/>
        </authorList>
    </citation>
    <scope>NUCLEOTIDE SEQUENCE [LARGE SCALE GENOMIC DNA]</scope>
    <source>
        <strain evidence="3 4">ALL</strain>
    </source>
</reference>
<keyword evidence="4" id="KW-1185">Reference proteome</keyword>
<dbReference type="EMBL" id="AZBU02000004">
    <property type="protein sequence ID" value="TKR81036.1"/>
    <property type="molecule type" value="Genomic_DNA"/>
</dbReference>
<accession>A0A4U5NEH3</accession>
<evidence type="ECO:0000313" key="3">
    <source>
        <dbReference type="EMBL" id="TKR81036.1"/>
    </source>
</evidence>
<sequence>MGLKISSSSTSVASNLSRGSSLQLTTEASFTKLKNLILNSQEQQEAINEKKRQIDEIIRETSNFEDEAKIEAKRVEIGAHRNRYDQKLYNIRVMTQARDELLRKGEEREAEIARIESEGDDLEQQISEGERRIAVIRNIVKDRGEELVLRRRCMIRDLINLYHFDIDWKANPKAKRSMCSCFTLDFVNSVHLPYTNCLIGHSNVENEVVAAVSHVVHIVSILATILDHPLRYPVTFKPSMSTVTDNFTGQLFTLSKLRSRSERENFEKGLMLIGKNVSQIRSDCGLPCPKPERILYNLKEILGHLAGHYRITPKHHRPSHNVCSPSSMILVPKLEVNPSLEEAIDDVLDKTLQLSYGVRWRESGHQDTAEVTGSVVLSPSKRKALCVSTYSASSQNSTSPS</sequence>
<name>A0A4U5NEH3_STECR</name>
<evidence type="ECO:0000256" key="2">
    <source>
        <dbReference type="SAM" id="Coils"/>
    </source>
</evidence>
<reference evidence="3 4" key="1">
    <citation type="journal article" date="2015" name="Genome Biol.">
        <title>Comparative genomics of Steinernema reveals deeply conserved gene regulatory networks.</title>
        <authorList>
            <person name="Dillman A.R."/>
            <person name="Macchietto M."/>
            <person name="Porter C.F."/>
            <person name="Rogers A."/>
            <person name="Williams B."/>
            <person name="Antoshechkin I."/>
            <person name="Lee M.M."/>
            <person name="Goodwin Z."/>
            <person name="Lu X."/>
            <person name="Lewis E.E."/>
            <person name="Goodrich-Blair H."/>
            <person name="Stock S.P."/>
            <person name="Adams B.J."/>
            <person name="Sternberg P.W."/>
            <person name="Mortazavi A."/>
        </authorList>
    </citation>
    <scope>NUCLEOTIDE SEQUENCE [LARGE SCALE GENOMIC DNA]</scope>
    <source>
        <strain evidence="3 4">ALL</strain>
    </source>
</reference>
<dbReference type="OrthoDB" id="72772at2759"/>